<proteinExistence type="predicted"/>
<dbReference type="GO" id="GO:0005886">
    <property type="term" value="C:plasma membrane"/>
    <property type="evidence" value="ECO:0007669"/>
    <property type="project" value="UniProtKB-SubCell"/>
</dbReference>
<keyword evidence="6 11" id="KW-0067">ATP-binding</keyword>
<dbReference type="GO" id="GO:0005524">
    <property type="term" value="F:ATP binding"/>
    <property type="evidence" value="ECO:0007669"/>
    <property type="project" value="UniProtKB-KW"/>
</dbReference>
<evidence type="ECO:0000256" key="4">
    <source>
        <dbReference type="ARBA" id="ARBA00022496"/>
    </source>
</evidence>
<dbReference type="InterPro" id="IPR027417">
    <property type="entry name" value="P-loop_NTPase"/>
</dbReference>
<dbReference type="SUPFAM" id="SSF52540">
    <property type="entry name" value="P-loop containing nucleoside triphosphate hydrolases"/>
    <property type="match status" value="1"/>
</dbReference>
<dbReference type="InterPro" id="IPR051535">
    <property type="entry name" value="Siderophore_ABC-ATPase"/>
</dbReference>
<dbReference type="AlphaFoldDB" id="A0A7W3TQN1"/>
<dbReference type="InterPro" id="IPR003593">
    <property type="entry name" value="AAA+_ATPase"/>
</dbReference>
<dbReference type="EMBL" id="JACIVC010000044">
    <property type="protein sequence ID" value="MBB1069099.1"/>
    <property type="molecule type" value="Genomic_DNA"/>
</dbReference>
<evidence type="ECO:0000313" key="12">
    <source>
        <dbReference type="Proteomes" id="UP000518316"/>
    </source>
</evidence>
<comment type="subcellular location">
    <subcellularLocation>
        <location evidence="1">Cell membrane</location>
        <topology evidence="1">Peripheral membrane protein</topology>
    </subcellularLocation>
</comment>
<evidence type="ECO:0000256" key="2">
    <source>
        <dbReference type="ARBA" id="ARBA00022448"/>
    </source>
</evidence>
<evidence type="ECO:0000256" key="3">
    <source>
        <dbReference type="ARBA" id="ARBA00022475"/>
    </source>
</evidence>
<evidence type="ECO:0000256" key="1">
    <source>
        <dbReference type="ARBA" id="ARBA00004202"/>
    </source>
</evidence>
<evidence type="ECO:0000256" key="8">
    <source>
        <dbReference type="ARBA" id="ARBA00023065"/>
    </source>
</evidence>
<dbReference type="PANTHER" id="PTHR42771">
    <property type="entry name" value="IRON(3+)-HYDROXAMATE IMPORT ATP-BINDING PROTEIN FHUC"/>
    <property type="match status" value="1"/>
</dbReference>
<keyword evidence="9" id="KW-0472">Membrane</keyword>
<dbReference type="PROSITE" id="PS00211">
    <property type="entry name" value="ABC_TRANSPORTER_1"/>
    <property type="match status" value="1"/>
</dbReference>
<dbReference type="Gene3D" id="3.40.50.300">
    <property type="entry name" value="P-loop containing nucleotide triphosphate hydrolases"/>
    <property type="match status" value="1"/>
</dbReference>
<dbReference type="SMART" id="SM00382">
    <property type="entry name" value="AAA"/>
    <property type="match status" value="1"/>
</dbReference>
<keyword evidence="4" id="KW-0410">Iron transport</keyword>
<evidence type="ECO:0000313" key="11">
    <source>
        <dbReference type="EMBL" id="MBB1069099.1"/>
    </source>
</evidence>
<name>A0A7W3TQN1_9LACO</name>
<comment type="caution">
    <text evidence="11">The sequence shown here is derived from an EMBL/GenBank/DDBJ whole genome shotgun (WGS) entry which is preliminary data.</text>
</comment>
<gene>
    <name evidence="11" type="ORF">H5S40_02815</name>
</gene>
<evidence type="ECO:0000259" key="10">
    <source>
        <dbReference type="PROSITE" id="PS50893"/>
    </source>
</evidence>
<accession>A0A7W3TQN1</accession>
<keyword evidence="8" id="KW-0406">Ion transport</keyword>
<reference evidence="11 12" key="1">
    <citation type="submission" date="2020-07" db="EMBL/GenBank/DDBJ databases">
        <title>Description of Limosilactobacillus balticus sp. nov., Limosilactobacillus agrestis sp. nov., Limosilactobacillus albertensis sp. nov., Limosilactobacillus rudii sp. nov., Limosilactobacillus fastidiosus sp. nov., five novel Limosilactobacillus species isolated from the vertebrate gastrointestinal tract, and proposal of 6 subspecies of Limosilactobacillus reuteri adapted to the gastrointestinal tract of specific vertebrate hosts.</title>
        <authorList>
            <person name="Li F."/>
            <person name="Cheng C."/>
            <person name="Zheng J."/>
            <person name="Quevedo R.M."/>
            <person name="Li J."/>
            <person name="Roos S."/>
            <person name="Gaenzle M.G."/>
            <person name="Walter J."/>
        </authorList>
    </citation>
    <scope>NUCLEOTIDE SEQUENCE [LARGE SCALE GENOMIC DNA]</scope>
    <source>
        <strain evidence="11 12">RRLNB_1_1</strain>
    </source>
</reference>
<evidence type="ECO:0000256" key="7">
    <source>
        <dbReference type="ARBA" id="ARBA00023004"/>
    </source>
</evidence>
<organism evidence="11 12">
    <name type="scientific">Limosilactobacillus albertensis</name>
    <dbReference type="NCBI Taxonomy" id="2759752"/>
    <lineage>
        <taxon>Bacteria</taxon>
        <taxon>Bacillati</taxon>
        <taxon>Bacillota</taxon>
        <taxon>Bacilli</taxon>
        <taxon>Lactobacillales</taxon>
        <taxon>Lactobacillaceae</taxon>
        <taxon>Limosilactobacillus</taxon>
    </lineage>
</organism>
<dbReference type="RefSeq" id="WP_182597771.1">
    <property type="nucleotide sequence ID" value="NZ_JACIVC010000044.1"/>
</dbReference>
<sequence length="253" mass="28871">MLQAKDLSYQYSASAPLITKLSLTIPDHQITSIVGPNGSGKSTLFKLLTRAIQPMTGKVLLNNHDIWQLTGKEVAKQIAVVHQHHDLYDDLTVADLVRFGHLPYQSLLSDLPEENHNTELLLNRFGLTSLKDSYVRSLSGGQQQRVWLALALNQQPAYLFLDEPTTYLDLHYQIEFLKLLHQLNADEHLTIIMIIHDLNQALQYSDYCLFFNHGKIIAEGKPEEVLTPKRIEEHFKVNCKKIQTADGPILYQY</sequence>
<protein>
    <submittedName>
        <fullName evidence="11">ABC transporter ATP-binding protein</fullName>
    </submittedName>
</protein>
<evidence type="ECO:0000256" key="5">
    <source>
        <dbReference type="ARBA" id="ARBA00022741"/>
    </source>
</evidence>
<keyword evidence="12" id="KW-1185">Reference proteome</keyword>
<dbReference type="GO" id="GO:0016887">
    <property type="term" value="F:ATP hydrolysis activity"/>
    <property type="evidence" value="ECO:0007669"/>
    <property type="project" value="InterPro"/>
</dbReference>
<keyword evidence="5" id="KW-0547">Nucleotide-binding</keyword>
<keyword evidence="2" id="KW-0813">Transport</keyword>
<dbReference type="GO" id="GO:0006826">
    <property type="term" value="P:iron ion transport"/>
    <property type="evidence" value="ECO:0007669"/>
    <property type="project" value="UniProtKB-KW"/>
</dbReference>
<dbReference type="InterPro" id="IPR003439">
    <property type="entry name" value="ABC_transporter-like_ATP-bd"/>
</dbReference>
<dbReference type="CDD" id="cd03214">
    <property type="entry name" value="ABC_Iron-Siderophores_B12_Hemin"/>
    <property type="match status" value="1"/>
</dbReference>
<keyword evidence="7" id="KW-0408">Iron</keyword>
<dbReference type="Proteomes" id="UP000518316">
    <property type="component" value="Unassembled WGS sequence"/>
</dbReference>
<evidence type="ECO:0000256" key="9">
    <source>
        <dbReference type="ARBA" id="ARBA00023136"/>
    </source>
</evidence>
<feature type="domain" description="ABC transporter" evidence="10">
    <location>
        <begin position="2"/>
        <end position="238"/>
    </location>
</feature>
<dbReference type="Pfam" id="PF00005">
    <property type="entry name" value="ABC_tran"/>
    <property type="match status" value="1"/>
</dbReference>
<dbReference type="PANTHER" id="PTHR42771:SF10">
    <property type="entry name" value="FERRICHROME TRANSPORT ATP-BINDING PROTEIN FHUC"/>
    <property type="match status" value="1"/>
</dbReference>
<dbReference type="FunFam" id="3.40.50.300:FF:000134">
    <property type="entry name" value="Iron-enterobactin ABC transporter ATP-binding protein"/>
    <property type="match status" value="1"/>
</dbReference>
<keyword evidence="3" id="KW-1003">Cell membrane</keyword>
<evidence type="ECO:0000256" key="6">
    <source>
        <dbReference type="ARBA" id="ARBA00022840"/>
    </source>
</evidence>
<dbReference type="PROSITE" id="PS50893">
    <property type="entry name" value="ABC_TRANSPORTER_2"/>
    <property type="match status" value="1"/>
</dbReference>
<dbReference type="InterPro" id="IPR017871">
    <property type="entry name" value="ABC_transporter-like_CS"/>
</dbReference>